<dbReference type="Proteomes" id="UP000051574">
    <property type="component" value="Unassembled WGS sequence"/>
</dbReference>
<dbReference type="OrthoDB" id="360689at2759"/>
<comment type="similarity">
    <text evidence="1">Belongs to the universal ribosomal protein uL10 family.</text>
</comment>
<feature type="non-terminal residue" evidence="2">
    <location>
        <position position="125"/>
    </location>
</feature>
<evidence type="ECO:0000313" key="2">
    <source>
        <dbReference type="EMBL" id="KRT78917.1"/>
    </source>
</evidence>
<proteinExistence type="inferred from homology"/>
<accession>A0A0T6AVM7</accession>
<dbReference type="InterPro" id="IPR043141">
    <property type="entry name" value="Ribosomal_uL10-like_sf"/>
</dbReference>
<keyword evidence="3" id="KW-1185">Reference proteome</keyword>
<reference evidence="2 3" key="1">
    <citation type="submission" date="2015-09" db="EMBL/GenBank/DDBJ databases">
        <title>Draft genome of the scarab beetle Oryctes borbonicus.</title>
        <authorList>
            <person name="Meyer J.M."/>
            <person name="Markov G.V."/>
            <person name="Baskaran P."/>
            <person name="Herrmann M."/>
            <person name="Sommer R.J."/>
            <person name="Roedelsperger C."/>
        </authorList>
    </citation>
    <scope>NUCLEOTIDE SEQUENCE [LARGE SCALE GENOMIC DNA]</scope>
    <source>
        <strain evidence="2">OB123</strain>
        <tissue evidence="2">Whole animal</tissue>
    </source>
</reference>
<name>A0A0T6AVM7_9SCAR</name>
<gene>
    <name evidence="2" type="ORF">AMK59_8600</name>
</gene>
<evidence type="ECO:0000313" key="3">
    <source>
        <dbReference type="Proteomes" id="UP000051574"/>
    </source>
</evidence>
<organism evidence="2 3">
    <name type="scientific">Oryctes borbonicus</name>
    <dbReference type="NCBI Taxonomy" id="1629725"/>
    <lineage>
        <taxon>Eukaryota</taxon>
        <taxon>Metazoa</taxon>
        <taxon>Ecdysozoa</taxon>
        <taxon>Arthropoda</taxon>
        <taxon>Hexapoda</taxon>
        <taxon>Insecta</taxon>
        <taxon>Pterygota</taxon>
        <taxon>Neoptera</taxon>
        <taxon>Endopterygota</taxon>
        <taxon>Coleoptera</taxon>
        <taxon>Polyphaga</taxon>
        <taxon>Scarabaeiformia</taxon>
        <taxon>Scarabaeidae</taxon>
        <taxon>Dynastinae</taxon>
        <taxon>Oryctes</taxon>
    </lineage>
</organism>
<dbReference type="EMBL" id="LJIG01022749">
    <property type="protein sequence ID" value="KRT78917.1"/>
    <property type="molecule type" value="Genomic_DNA"/>
</dbReference>
<dbReference type="AlphaFoldDB" id="A0A0T6AVM7"/>
<dbReference type="Gene3D" id="3.30.70.1730">
    <property type="match status" value="1"/>
</dbReference>
<sequence>MSFLTRKGILNSFNPIVQIKRHRGKINIQKPKPPHYERAKYLALAQPFYEKRRIDKCDKNIDRWGHLKVENPYQQLLASELLEKLKSSRLVAFYHMNSMTGDEHNKANVLFFRQNMSYKNYGKET</sequence>
<evidence type="ECO:0000256" key="1">
    <source>
        <dbReference type="ARBA" id="ARBA00008889"/>
    </source>
</evidence>
<comment type="caution">
    <text evidence="2">The sequence shown here is derived from an EMBL/GenBank/DDBJ whole genome shotgun (WGS) entry which is preliminary data.</text>
</comment>
<protein>
    <submittedName>
        <fullName evidence="2">Uncharacterized protein</fullName>
    </submittedName>
</protein>